<evidence type="ECO:0000313" key="2">
    <source>
        <dbReference type="EMBL" id="KAF2690718.1"/>
    </source>
</evidence>
<protein>
    <submittedName>
        <fullName evidence="2">Uncharacterized protein</fullName>
    </submittedName>
</protein>
<name>A0A6G1JJX0_9PLEO</name>
<evidence type="ECO:0000256" key="1">
    <source>
        <dbReference type="SAM" id="MobiDB-lite"/>
    </source>
</evidence>
<organism evidence="2 3">
    <name type="scientific">Lentithecium fluviatile CBS 122367</name>
    <dbReference type="NCBI Taxonomy" id="1168545"/>
    <lineage>
        <taxon>Eukaryota</taxon>
        <taxon>Fungi</taxon>
        <taxon>Dikarya</taxon>
        <taxon>Ascomycota</taxon>
        <taxon>Pezizomycotina</taxon>
        <taxon>Dothideomycetes</taxon>
        <taxon>Pleosporomycetidae</taxon>
        <taxon>Pleosporales</taxon>
        <taxon>Massarineae</taxon>
        <taxon>Lentitheciaceae</taxon>
        <taxon>Lentithecium</taxon>
    </lineage>
</organism>
<gene>
    <name evidence="2" type="ORF">K458DRAFT_382296</name>
</gene>
<proteinExistence type="predicted"/>
<dbReference type="Proteomes" id="UP000799291">
    <property type="component" value="Unassembled WGS sequence"/>
</dbReference>
<keyword evidence="3" id="KW-1185">Reference proteome</keyword>
<dbReference type="EMBL" id="MU005570">
    <property type="protein sequence ID" value="KAF2690718.1"/>
    <property type="molecule type" value="Genomic_DNA"/>
</dbReference>
<evidence type="ECO:0000313" key="3">
    <source>
        <dbReference type="Proteomes" id="UP000799291"/>
    </source>
</evidence>
<reference evidence="2" key="1">
    <citation type="journal article" date="2020" name="Stud. Mycol.">
        <title>101 Dothideomycetes genomes: a test case for predicting lifestyles and emergence of pathogens.</title>
        <authorList>
            <person name="Haridas S."/>
            <person name="Albert R."/>
            <person name="Binder M."/>
            <person name="Bloem J."/>
            <person name="Labutti K."/>
            <person name="Salamov A."/>
            <person name="Andreopoulos B."/>
            <person name="Baker S."/>
            <person name="Barry K."/>
            <person name="Bills G."/>
            <person name="Bluhm B."/>
            <person name="Cannon C."/>
            <person name="Castanera R."/>
            <person name="Culley D."/>
            <person name="Daum C."/>
            <person name="Ezra D."/>
            <person name="Gonzalez J."/>
            <person name="Henrissat B."/>
            <person name="Kuo A."/>
            <person name="Liang C."/>
            <person name="Lipzen A."/>
            <person name="Lutzoni F."/>
            <person name="Magnuson J."/>
            <person name="Mondo S."/>
            <person name="Nolan M."/>
            <person name="Ohm R."/>
            <person name="Pangilinan J."/>
            <person name="Park H.-J."/>
            <person name="Ramirez L."/>
            <person name="Alfaro M."/>
            <person name="Sun H."/>
            <person name="Tritt A."/>
            <person name="Yoshinaga Y."/>
            <person name="Zwiers L.-H."/>
            <person name="Turgeon B."/>
            <person name="Goodwin S."/>
            <person name="Spatafora J."/>
            <person name="Crous P."/>
            <person name="Grigoriev I."/>
        </authorList>
    </citation>
    <scope>NUCLEOTIDE SEQUENCE</scope>
    <source>
        <strain evidence="2">CBS 122367</strain>
    </source>
</reference>
<feature type="region of interest" description="Disordered" evidence="1">
    <location>
        <begin position="105"/>
        <end position="124"/>
    </location>
</feature>
<accession>A0A6G1JJX0</accession>
<dbReference type="AlphaFoldDB" id="A0A6G1JJX0"/>
<sequence length="143" mass="15084">MTKHQGVSMRFIYQGRAAWGGLAAGHGPSSGLARFSLEPRASSRIRRCGVGSAHLLVAVVAWSLCHCCNVACIVCVVHVASIGVRADGYAPLLLLNLPHHAYSATTLQRSTRRPNPPAELTDRAEHPPVRCCAAPDAPGEAVG</sequence>